<dbReference type="SUPFAM" id="SSF56219">
    <property type="entry name" value="DNase I-like"/>
    <property type="match status" value="1"/>
</dbReference>
<keyword evidence="2" id="KW-0269">Exonuclease</keyword>
<accession>A0A4R6RFC8</accession>
<dbReference type="InterPro" id="IPR051916">
    <property type="entry name" value="GPI-anchor_lipid_remodeler"/>
</dbReference>
<dbReference type="PANTHER" id="PTHR14859:SF15">
    <property type="entry name" value="ENDONUCLEASE_EXONUCLEASE_PHOSPHATASE DOMAIN-CONTAINING PROTEIN"/>
    <property type="match status" value="1"/>
</dbReference>
<dbReference type="Gene3D" id="3.60.10.10">
    <property type="entry name" value="Endonuclease/exonuclease/phosphatase"/>
    <property type="match status" value="1"/>
</dbReference>
<dbReference type="InterPro" id="IPR005135">
    <property type="entry name" value="Endo/exonuclease/phosphatase"/>
</dbReference>
<reference evidence="2 3" key="1">
    <citation type="submission" date="2019-03" db="EMBL/GenBank/DDBJ databases">
        <title>Genomic Encyclopedia of Type Strains, Phase IV (KMG-IV): sequencing the most valuable type-strain genomes for metagenomic binning, comparative biology and taxonomic classification.</title>
        <authorList>
            <person name="Goeker M."/>
        </authorList>
    </citation>
    <scope>NUCLEOTIDE SEQUENCE [LARGE SCALE GENOMIC DNA]</scope>
    <source>
        <strain evidence="2 3">DSM 102969</strain>
    </source>
</reference>
<dbReference type="PANTHER" id="PTHR14859">
    <property type="entry name" value="CALCOFLUOR WHITE HYPERSENSITIVE PROTEIN PRECURSOR"/>
    <property type="match status" value="1"/>
</dbReference>
<keyword evidence="2" id="KW-0255">Endonuclease</keyword>
<dbReference type="GO" id="GO:0016020">
    <property type="term" value="C:membrane"/>
    <property type="evidence" value="ECO:0007669"/>
    <property type="project" value="GOC"/>
</dbReference>
<dbReference type="Proteomes" id="UP000294547">
    <property type="component" value="Unassembled WGS sequence"/>
</dbReference>
<dbReference type="GO" id="GO:0004519">
    <property type="term" value="F:endonuclease activity"/>
    <property type="evidence" value="ECO:0007669"/>
    <property type="project" value="UniProtKB-KW"/>
</dbReference>
<proteinExistence type="predicted"/>
<dbReference type="Pfam" id="PF03372">
    <property type="entry name" value="Exo_endo_phos"/>
    <property type="match status" value="1"/>
</dbReference>
<evidence type="ECO:0000313" key="2">
    <source>
        <dbReference type="EMBL" id="TDP84932.1"/>
    </source>
</evidence>
<dbReference type="GO" id="GO:0006506">
    <property type="term" value="P:GPI anchor biosynthetic process"/>
    <property type="evidence" value="ECO:0007669"/>
    <property type="project" value="TreeGrafter"/>
</dbReference>
<dbReference type="InterPro" id="IPR036691">
    <property type="entry name" value="Endo/exonu/phosph_ase_sf"/>
</dbReference>
<keyword evidence="2" id="KW-0540">Nuclease</keyword>
<gene>
    <name evidence="2" type="ORF">EDD54_1776</name>
</gene>
<keyword evidence="2" id="KW-0378">Hydrolase</keyword>
<comment type="caution">
    <text evidence="2">The sequence shown here is derived from an EMBL/GenBank/DDBJ whole genome shotgun (WGS) entry which is preliminary data.</text>
</comment>
<dbReference type="OrthoDB" id="9813425at2"/>
<dbReference type="RefSeq" id="WP_126540824.1">
    <property type="nucleotide sequence ID" value="NZ_BSPM01000004.1"/>
</dbReference>
<sequence length="300" mass="32737">MTLARSRLERALLAWRGTRGRRRERLAAALDAVLPARAADVAFPAEPARTSRIVVATYNVHKCVGTDGRFDPDRIADVVAELGADVLALQEADRRLGLRNGLLDLERLARTTGLELVPVAMRPLSHGWHGNALFVRGGAVRRIKRVPLPQAEPRGAVLAEIDLPAGRLRVVGAHLGLLKRSRRRQTAALLAALERAEPMPTVMMGDFNEWRPGRPDCPLAELEPLFGPTRQHHPSFPSRRPIFALDRILGWPIGAVEAIAVHDTPLARVASDHLPLKALVDLAVPLPVGTVEADAAARRD</sequence>
<organism evidence="2 3">
    <name type="scientific">Oharaeibacter diazotrophicus</name>
    <dbReference type="NCBI Taxonomy" id="1920512"/>
    <lineage>
        <taxon>Bacteria</taxon>
        <taxon>Pseudomonadati</taxon>
        <taxon>Pseudomonadota</taxon>
        <taxon>Alphaproteobacteria</taxon>
        <taxon>Hyphomicrobiales</taxon>
        <taxon>Pleomorphomonadaceae</taxon>
        <taxon>Oharaeibacter</taxon>
    </lineage>
</organism>
<dbReference type="EMBL" id="SNXY01000007">
    <property type="protein sequence ID" value="TDP84932.1"/>
    <property type="molecule type" value="Genomic_DNA"/>
</dbReference>
<dbReference type="GO" id="GO:0004527">
    <property type="term" value="F:exonuclease activity"/>
    <property type="evidence" value="ECO:0007669"/>
    <property type="project" value="UniProtKB-KW"/>
</dbReference>
<dbReference type="AlphaFoldDB" id="A0A4R6RFC8"/>
<evidence type="ECO:0000259" key="1">
    <source>
        <dbReference type="Pfam" id="PF03372"/>
    </source>
</evidence>
<protein>
    <submittedName>
        <fullName evidence="2">Endonuclease/exonuclease/phosphatase family metal-dependent hydrolase</fullName>
    </submittedName>
</protein>
<evidence type="ECO:0000313" key="3">
    <source>
        <dbReference type="Proteomes" id="UP000294547"/>
    </source>
</evidence>
<keyword evidence="3" id="KW-1185">Reference proteome</keyword>
<feature type="domain" description="Endonuclease/exonuclease/phosphatase" evidence="1">
    <location>
        <begin position="56"/>
        <end position="273"/>
    </location>
</feature>
<name>A0A4R6RFC8_9HYPH</name>